<evidence type="ECO:0000313" key="2">
    <source>
        <dbReference type="Proteomes" id="UP000524246"/>
    </source>
</evidence>
<comment type="caution">
    <text evidence="1">The sequence shown here is derived from an EMBL/GenBank/DDBJ whole genome shotgun (WGS) entry which is preliminary data.</text>
</comment>
<sequence>MTEVKSTDRNEGVRVQLADTTEPLAQKSSLGRAITYEWLGAVPLDRLNIAAVPSTLFISPDVLAAADDVWNDETRGSRHDGAQLRFQGVREARDGSGIVVLVSPTSYRLHNVLRNDDFYTSRGLSIPGNRMDYPNPLTINTVQVTTDGKILLGAKNSTISDQCDIGLLGAGFVGRKRKDLDGKAHPCLPNSIIDVVNNEVVSETNHGSEYPFDIRDAVAIAVINGSNHDTTITVYLPLRVHSSSITLGNNEHQELILVDDSRDAIMKLIQGGGLADHAIGSLEAYLIAQEKGLIQQRDRDCWRTAYLPGI</sequence>
<protein>
    <submittedName>
        <fullName evidence="1">Uncharacterized protein</fullName>
    </submittedName>
</protein>
<evidence type="ECO:0000313" key="1">
    <source>
        <dbReference type="EMBL" id="NMC64352.1"/>
    </source>
</evidence>
<accession>A0A7X9FU29</accession>
<reference evidence="1 2" key="1">
    <citation type="journal article" date="2020" name="Biotechnol. Biofuels">
        <title>New insights from the biogas microbiome by comprehensive genome-resolved metagenomics of nearly 1600 species originating from multiple anaerobic digesters.</title>
        <authorList>
            <person name="Campanaro S."/>
            <person name="Treu L."/>
            <person name="Rodriguez-R L.M."/>
            <person name="Kovalovszki A."/>
            <person name="Ziels R.M."/>
            <person name="Maus I."/>
            <person name="Zhu X."/>
            <person name="Kougias P.G."/>
            <person name="Basile A."/>
            <person name="Luo G."/>
            <person name="Schluter A."/>
            <person name="Konstantinidis K.T."/>
            <person name="Angelidaki I."/>
        </authorList>
    </citation>
    <scope>NUCLEOTIDE SEQUENCE [LARGE SCALE GENOMIC DNA]</scope>
    <source>
        <strain evidence="1">AS27yjCOA_65</strain>
    </source>
</reference>
<gene>
    <name evidence="1" type="ORF">GYA55_14400</name>
</gene>
<proteinExistence type="predicted"/>
<organism evidence="1 2">
    <name type="scientific">SAR324 cluster bacterium</name>
    <dbReference type="NCBI Taxonomy" id="2024889"/>
    <lineage>
        <taxon>Bacteria</taxon>
        <taxon>Deltaproteobacteria</taxon>
        <taxon>SAR324 cluster</taxon>
    </lineage>
</organism>
<name>A0A7X9FU29_9DELT</name>
<dbReference type="AlphaFoldDB" id="A0A7X9FU29"/>
<dbReference type="Proteomes" id="UP000524246">
    <property type="component" value="Unassembled WGS sequence"/>
</dbReference>
<dbReference type="EMBL" id="JAAZON010000655">
    <property type="protein sequence ID" value="NMC64352.1"/>
    <property type="molecule type" value="Genomic_DNA"/>
</dbReference>